<name>A0A2S7MPH4_ENTFC</name>
<dbReference type="Proteomes" id="UP000253144">
    <property type="component" value="Unassembled WGS sequence"/>
</dbReference>
<proteinExistence type="predicted"/>
<dbReference type="EMBL" id="LEQJ01000025">
    <property type="protein sequence ID" value="RBS25574.1"/>
    <property type="molecule type" value="Genomic_DNA"/>
</dbReference>
<evidence type="ECO:0000313" key="1">
    <source>
        <dbReference type="EMBL" id="OTO00999.1"/>
    </source>
</evidence>
<gene>
    <name evidence="1" type="ORF">A5804_002519</name>
    <name evidence="2" type="ORF">EB12_02874</name>
</gene>
<reference evidence="2 4" key="1">
    <citation type="submission" date="2015-06" db="EMBL/GenBank/DDBJ databases">
        <title>The Genome Sequence of Enterococcus faecium 131EA1.</title>
        <authorList>
            <consortium name="The Broad Institute Genomics Platform"/>
            <consortium name="The Broad Institute Genome Sequencing Center for Infectious Disease"/>
            <person name="Earl A.M."/>
            <person name="Van Tyne D."/>
            <person name="Lebreton F."/>
            <person name="Saavedra J.T."/>
            <person name="Gilmore M.S."/>
            <person name="Manson Mcguire A."/>
            <person name="Clock S."/>
            <person name="Crupain M."/>
            <person name="Rangan U."/>
            <person name="Young S."/>
            <person name="Abouelleil A."/>
            <person name="Cao P."/>
            <person name="Chapman S.B."/>
            <person name="Griggs A."/>
            <person name="Priest M."/>
            <person name="Shea T."/>
            <person name="Wortman J."/>
            <person name="Nusbaum C."/>
            <person name="Birren B."/>
        </authorList>
    </citation>
    <scope>NUCLEOTIDE SEQUENCE [LARGE SCALE GENOMIC DNA]</scope>
    <source>
        <strain evidence="2 4">131EA1</strain>
    </source>
</reference>
<organism evidence="2 4">
    <name type="scientific">Enterococcus faecium</name>
    <name type="common">Streptococcus faecium</name>
    <dbReference type="NCBI Taxonomy" id="1352"/>
    <lineage>
        <taxon>Bacteria</taxon>
        <taxon>Bacillati</taxon>
        <taxon>Bacillota</taxon>
        <taxon>Bacilli</taxon>
        <taxon>Lactobacillales</taxon>
        <taxon>Enterococcaceae</taxon>
        <taxon>Enterococcus</taxon>
    </lineage>
</organism>
<evidence type="ECO:0000313" key="4">
    <source>
        <dbReference type="Proteomes" id="UP000253144"/>
    </source>
</evidence>
<evidence type="ECO:0000313" key="3">
    <source>
        <dbReference type="Proteomes" id="UP000194737"/>
    </source>
</evidence>
<reference evidence="1 3" key="2">
    <citation type="submission" date="2017-05" db="EMBL/GenBank/DDBJ databases">
        <title>The Genome Sequence of Enterococcus faecium 6F2_DIV0138.</title>
        <authorList>
            <consortium name="The Broad Institute Genomics Platform"/>
            <consortium name="The Broad Institute Genomic Center for Infectious Diseases"/>
            <person name="Earl A."/>
            <person name="Manson A."/>
            <person name="Schwartman J."/>
            <person name="Gilmore M."/>
            <person name="Abouelleil A."/>
            <person name="Cao P."/>
            <person name="Chapman S."/>
            <person name="Cusick C."/>
            <person name="Shea T."/>
            <person name="Young S."/>
            <person name="Neafsey D."/>
            <person name="Nusbaum C."/>
            <person name="Birren B."/>
        </authorList>
    </citation>
    <scope>NUCLEOTIDE SEQUENCE [LARGE SCALE GENOMIC DNA]</scope>
    <source>
        <strain evidence="1 3">6F2_DIV0138</strain>
    </source>
</reference>
<protein>
    <submittedName>
        <fullName evidence="2">Uncharacterized protein</fullName>
    </submittedName>
</protein>
<dbReference type="AlphaFoldDB" id="A0A2S7MPH4"/>
<evidence type="ECO:0000313" key="2">
    <source>
        <dbReference type="EMBL" id="RBS25574.1"/>
    </source>
</evidence>
<comment type="caution">
    <text evidence="2">The sequence shown here is derived from an EMBL/GenBank/DDBJ whole genome shotgun (WGS) entry which is preliminary data.</text>
</comment>
<dbReference type="RefSeq" id="WP_005874801.1">
    <property type="nucleotide sequence ID" value="NZ_JACYZB010000027.1"/>
</dbReference>
<dbReference type="EMBL" id="NGLB01000001">
    <property type="protein sequence ID" value="OTO00999.1"/>
    <property type="molecule type" value="Genomic_DNA"/>
</dbReference>
<dbReference type="Proteomes" id="UP000194737">
    <property type="component" value="Unassembled WGS sequence"/>
</dbReference>
<sequence>MIRSNIRTMEKLWLSKYEKMNTRDKLFLEILTFSFIGTQAEKSDIFVEKNEIDKLINGEIKTCYQYTITVTDEESNV</sequence>
<accession>A0A2S7MPH4</accession>